<evidence type="ECO:0000256" key="1">
    <source>
        <dbReference type="ARBA" id="ARBA00004701"/>
    </source>
</evidence>
<evidence type="ECO:0000256" key="2">
    <source>
        <dbReference type="ARBA" id="ARBA00006601"/>
    </source>
</evidence>
<dbReference type="NCBIfam" id="TIGR03026">
    <property type="entry name" value="NDP-sugDHase"/>
    <property type="match status" value="1"/>
</dbReference>
<dbReference type="Gene3D" id="1.20.5.100">
    <property type="entry name" value="Cytochrome c1, transmembrane anchor, C-terminal"/>
    <property type="match status" value="1"/>
</dbReference>
<sequence>MKVTVFGVGYVGLVQAAVLAEVGHQVVCVDIDSEKLEALMQGNIPIYEPGLESLVVENYNSGRLSFSTDAAQGVRHGEVQFIAVGTPSDEIGAADTQYVLQVAETIGQHLERSAVVVNKSTVPVGTADKVANIIHQALRARQRFSDIHCPVVSNPEFLKEGSAVSDCMKPDRIIVGTTDKQAEAVIREIYAPFNRNREKIMVMDERSAELTKYAANCMLATKISFMNEVANLAERLGADIESVRMGIGSDPRIGYHFIYPGVGYGGSCFPKDVQALIHTSSQAGFEPKILQAVESRNRLQKQTLFAKIADYYGRDLKGKTFALWGLAFKPNTDDMREAPARVLMEALWKAGATVQAYDPEAMDEAQRIYGQRSDFRLCGTKEAALSGADALVVVTEWQIFRAPDFDLIGRSLTDRVIFDGRNVYDPARIATRGLNYYSVGRAPVIIDAFADHLVSEAV</sequence>
<evidence type="ECO:0000259" key="9">
    <source>
        <dbReference type="SMART" id="SM00984"/>
    </source>
</evidence>
<keyword evidence="11" id="KW-1185">Reference proteome</keyword>
<name>A0ABU4RXJ3_9GAMM</name>
<evidence type="ECO:0000313" key="11">
    <source>
        <dbReference type="Proteomes" id="UP001273505"/>
    </source>
</evidence>
<evidence type="ECO:0000256" key="3">
    <source>
        <dbReference type="ARBA" id="ARBA00012954"/>
    </source>
</evidence>
<dbReference type="InterPro" id="IPR014026">
    <property type="entry name" value="UDP-Glc/GDP-Man_DH_dimer"/>
</dbReference>
<dbReference type="Proteomes" id="UP001273505">
    <property type="component" value="Unassembled WGS sequence"/>
</dbReference>
<evidence type="ECO:0000256" key="7">
    <source>
        <dbReference type="ARBA" id="ARBA00047473"/>
    </source>
</evidence>
<evidence type="ECO:0000256" key="4">
    <source>
        <dbReference type="ARBA" id="ARBA00015132"/>
    </source>
</evidence>
<dbReference type="GO" id="GO:0016491">
    <property type="term" value="F:oxidoreductase activity"/>
    <property type="evidence" value="ECO:0007669"/>
    <property type="project" value="UniProtKB-KW"/>
</dbReference>
<protein>
    <recommendedName>
        <fullName evidence="4 8">UDP-glucose 6-dehydrogenase</fullName>
        <ecNumber evidence="3 8">1.1.1.22</ecNumber>
    </recommendedName>
</protein>
<comment type="catalytic activity">
    <reaction evidence="7 8">
        <text>UDP-alpha-D-glucose + 2 NAD(+) + H2O = UDP-alpha-D-glucuronate + 2 NADH + 3 H(+)</text>
        <dbReference type="Rhea" id="RHEA:23596"/>
        <dbReference type="ChEBI" id="CHEBI:15377"/>
        <dbReference type="ChEBI" id="CHEBI:15378"/>
        <dbReference type="ChEBI" id="CHEBI:57540"/>
        <dbReference type="ChEBI" id="CHEBI:57945"/>
        <dbReference type="ChEBI" id="CHEBI:58052"/>
        <dbReference type="ChEBI" id="CHEBI:58885"/>
        <dbReference type="EC" id="1.1.1.22"/>
    </reaction>
</comment>
<dbReference type="EC" id="1.1.1.22" evidence="3 8"/>
<evidence type="ECO:0000256" key="8">
    <source>
        <dbReference type="PIRNR" id="PIRNR000124"/>
    </source>
</evidence>
<dbReference type="RefSeq" id="WP_302721233.1">
    <property type="nucleotide sequence ID" value="NZ_JAULRU010000264.1"/>
</dbReference>
<dbReference type="SUPFAM" id="SSF52413">
    <property type="entry name" value="UDP-glucose/GDP-mannose dehydrogenase C-terminal domain"/>
    <property type="match status" value="1"/>
</dbReference>
<dbReference type="InterPro" id="IPR001732">
    <property type="entry name" value="UDP-Glc/GDP-Man_DH_N"/>
</dbReference>
<dbReference type="InterPro" id="IPR014027">
    <property type="entry name" value="UDP-Glc/GDP-Man_DH_C"/>
</dbReference>
<dbReference type="SUPFAM" id="SSF51735">
    <property type="entry name" value="NAD(P)-binding Rossmann-fold domains"/>
    <property type="match status" value="1"/>
</dbReference>
<evidence type="ECO:0000313" key="10">
    <source>
        <dbReference type="EMBL" id="MDX6848388.1"/>
    </source>
</evidence>
<gene>
    <name evidence="10" type="ORF">SCD92_03390</name>
</gene>
<accession>A0ABU4RXJ3</accession>
<dbReference type="PANTHER" id="PTHR43750:SF3">
    <property type="entry name" value="UDP-GLUCOSE 6-DEHYDROGENASE TUAD"/>
    <property type="match status" value="1"/>
</dbReference>
<dbReference type="PANTHER" id="PTHR43750">
    <property type="entry name" value="UDP-GLUCOSE 6-DEHYDROGENASE TUAD"/>
    <property type="match status" value="1"/>
</dbReference>
<dbReference type="InterPro" id="IPR017476">
    <property type="entry name" value="UDP-Glc/GDP-Man"/>
</dbReference>
<dbReference type="InterPro" id="IPR036291">
    <property type="entry name" value="NAD(P)-bd_dom_sf"/>
</dbReference>
<dbReference type="InterPro" id="IPR036220">
    <property type="entry name" value="UDP-Glc/GDP-Man_DH_C_sf"/>
</dbReference>
<feature type="domain" description="UDP-glucose/GDP-mannose dehydrogenase C-terminal" evidence="9">
    <location>
        <begin position="322"/>
        <end position="426"/>
    </location>
</feature>
<evidence type="ECO:0000256" key="6">
    <source>
        <dbReference type="ARBA" id="ARBA00023027"/>
    </source>
</evidence>
<comment type="caution">
    <text evidence="10">The sequence shown here is derived from an EMBL/GenBank/DDBJ whole genome shotgun (WGS) entry which is preliminary data.</text>
</comment>
<reference evidence="10 11" key="1">
    <citation type="submission" date="2023-11" db="EMBL/GenBank/DDBJ databases">
        <title>Gilvimarinus fulvus sp. nov., isolated from the surface of Kelp.</title>
        <authorList>
            <person name="Sun Y.Y."/>
            <person name="Gong Y."/>
            <person name="Du Z.J."/>
        </authorList>
    </citation>
    <scope>NUCLEOTIDE SEQUENCE [LARGE SCALE GENOMIC DNA]</scope>
    <source>
        <strain evidence="10 11">SDUM040013</strain>
    </source>
</reference>
<dbReference type="EMBL" id="JAXAFO010000004">
    <property type="protein sequence ID" value="MDX6848388.1"/>
    <property type="molecule type" value="Genomic_DNA"/>
</dbReference>
<dbReference type="SUPFAM" id="SSF48179">
    <property type="entry name" value="6-phosphogluconate dehydrogenase C-terminal domain-like"/>
    <property type="match status" value="1"/>
</dbReference>
<evidence type="ECO:0000256" key="5">
    <source>
        <dbReference type="ARBA" id="ARBA00023002"/>
    </source>
</evidence>
<dbReference type="Gene3D" id="3.40.50.720">
    <property type="entry name" value="NAD(P)-binding Rossmann-like Domain"/>
    <property type="match status" value="2"/>
</dbReference>
<dbReference type="InterPro" id="IPR028357">
    <property type="entry name" value="UDPglc_DH_bac"/>
</dbReference>
<dbReference type="PIRSF" id="PIRSF500134">
    <property type="entry name" value="UDPglc_DH_bac"/>
    <property type="match status" value="1"/>
</dbReference>
<keyword evidence="6 8" id="KW-0520">NAD</keyword>
<keyword evidence="5 8" id="KW-0560">Oxidoreductase</keyword>
<dbReference type="SMART" id="SM00984">
    <property type="entry name" value="UDPG_MGDP_dh_C"/>
    <property type="match status" value="1"/>
</dbReference>
<comment type="similarity">
    <text evidence="2 8">Belongs to the UDP-glucose/GDP-mannose dehydrogenase family.</text>
</comment>
<proteinExistence type="inferred from homology"/>
<comment type="pathway">
    <text evidence="1">Nucleotide-sugar biosynthesis; UDP-alpha-D-glucuronate biosynthesis; UDP-alpha-D-glucuronate from UDP-alpha-D-glucose: step 1/1.</text>
</comment>
<dbReference type="Pfam" id="PF03720">
    <property type="entry name" value="UDPG_MGDP_dh_C"/>
    <property type="match status" value="1"/>
</dbReference>
<dbReference type="Pfam" id="PF00984">
    <property type="entry name" value="UDPG_MGDP_dh"/>
    <property type="match status" value="1"/>
</dbReference>
<dbReference type="InterPro" id="IPR008927">
    <property type="entry name" value="6-PGluconate_DH-like_C_sf"/>
</dbReference>
<dbReference type="PIRSF" id="PIRSF000124">
    <property type="entry name" value="UDPglc_GDPman_dh"/>
    <property type="match status" value="1"/>
</dbReference>
<dbReference type="Pfam" id="PF03721">
    <property type="entry name" value="UDPG_MGDP_dh_N"/>
    <property type="match status" value="1"/>
</dbReference>
<organism evidence="10 11">
    <name type="scientific">Gilvimarinus gilvus</name>
    <dbReference type="NCBI Taxonomy" id="3058038"/>
    <lineage>
        <taxon>Bacteria</taxon>
        <taxon>Pseudomonadati</taxon>
        <taxon>Pseudomonadota</taxon>
        <taxon>Gammaproteobacteria</taxon>
        <taxon>Cellvibrionales</taxon>
        <taxon>Cellvibrionaceae</taxon>
        <taxon>Gilvimarinus</taxon>
    </lineage>
</organism>